<feature type="region of interest" description="Disordered" evidence="1">
    <location>
        <begin position="33"/>
        <end position="82"/>
    </location>
</feature>
<keyword evidence="3" id="KW-1185">Reference proteome</keyword>
<comment type="caution">
    <text evidence="2">The sequence shown here is derived from an EMBL/GenBank/DDBJ whole genome shotgun (WGS) entry which is preliminary data.</text>
</comment>
<dbReference type="PANTHER" id="PTHR39431:SF1">
    <property type="entry name" value="FRPA_C-RELATED PROTEIN"/>
    <property type="match status" value="1"/>
</dbReference>
<proteinExistence type="predicted"/>
<evidence type="ECO:0000256" key="1">
    <source>
        <dbReference type="SAM" id="MobiDB-lite"/>
    </source>
</evidence>
<dbReference type="RefSeq" id="WP_039643180.1">
    <property type="nucleotide sequence ID" value="NZ_JXBL01000001.1"/>
</dbReference>
<feature type="compositionally biased region" description="Basic and acidic residues" evidence="1">
    <location>
        <begin position="49"/>
        <end position="73"/>
    </location>
</feature>
<protein>
    <recommendedName>
        <fullName evidence="4">VCBS repeat-containing protein</fullName>
    </recommendedName>
</protein>
<sequence length="361" mass="38439">MVIAGSDITMGSSRVSIERYERKESLKMWVGDERPDFEGEGRGIGLGPDRVDLSERSRAAEAHARNAEKKQAAEDTEETGCGCAEDTLEPRLRLLKDLIEQLTGRSIRVFDMEEAKKAANATDGKGTAPAGTGDDGRAGFGIEYDFYESRYEFESTAFAASGVIRTADGQEIRFDLGMLMEREHFSETSVSLRAGDAVKKDPLVINFNGTAAELTDLRFSFDLDADGTADRIASLGSGSGYLALDRNGDGVVNNGSELFGPTTGEGFAELAAYDDDGNGWIDERDAVFSQLTVWTGASATSAGTLTGLARAGIGAIYLGNQSTPFDLKDGDNQLIGSVRSTGIFVGGKGFVGTVQQIDLAV</sequence>
<dbReference type="AlphaFoldDB" id="A0A0C1QLF0"/>
<evidence type="ECO:0008006" key="4">
    <source>
        <dbReference type="Google" id="ProtNLM"/>
    </source>
</evidence>
<reference evidence="2 3" key="1">
    <citation type="submission" date="2015-01" db="EMBL/GenBank/DDBJ databases">
        <title>Genome sequence of the anaerobic bacterium Geobacter soli GSS01, a dissimilatory Fe(III) reducer from soil.</title>
        <authorList>
            <person name="Yang G."/>
            <person name="Zhou S."/>
        </authorList>
    </citation>
    <scope>NUCLEOTIDE SEQUENCE [LARGE SCALE GENOMIC DNA]</scope>
    <source>
        <strain evidence="2 3">GSS01</strain>
    </source>
</reference>
<evidence type="ECO:0000313" key="2">
    <source>
        <dbReference type="EMBL" id="KIE41432.1"/>
    </source>
</evidence>
<dbReference type="Proteomes" id="UP000031433">
    <property type="component" value="Unassembled WGS sequence"/>
</dbReference>
<accession>A0A0C1QLF0</accession>
<organism evidence="2 3">
    <name type="scientific">Geobacter soli</name>
    <dbReference type="NCBI Taxonomy" id="1510391"/>
    <lineage>
        <taxon>Bacteria</taxon>
        <taxon>Pseudomonadati</taxon>
        <taxon>Thermodesulfobacteriota</taxon>
        <taxon>Desulfuromonadia</taxon>
        <taxon>Geobacterales</taxon>
        <taxon>Geobacteraceae</taxon>
        <taxon>Geobacter</taxon>
    </lineage>
</organism>
<dbReference type="EMBL" id="JXBL01000001">
    <property type="protein sequence ID" value="KIE41432.1"/>
    <property type="molecule type" value="Genomic_DNA"/>
</dbReference>
<name>A0A0C1QLF0_9BACT</name>
<evidence type="ECO:0000313" key="3">
    <source>
        <dbReference type="Proteomes" id="UP000031433"/>
    </source>
</evidence>
<gene>
    <name evidence="2" type="ORF">SE37_01685</name>
</gene>
<dbReference type="PANTHER" id="PTHR39431">
    <property type="entry name" value="FRPA/C-RELATED PROTEIN"/>
    <property type="match status" value="1"/>
</dbReference>